<dbReference type="PIRSF" id="PIRSF001365">
    <property type="entry name" value="DHDPS"/>
    <property type="match status" value="1"/>
</dbReference>
<dbReference type="GO" id="GO:0008840">
    <property type="term" value="F:4-hydroxy-tetrahydrodipicolinate synthase activity"/>
    <property type="evidence" value="ECO:0007669"/>
    <property type="project" value="UniProtKB-UniRule"/>
</dbReference>
<evidence type="ECO:0000256" key="7">
    <source>
        <dbReference type="ARBA" id="ARBA00022915"/>
    </source>
</evidence>
<dbReference type="Proteomes" id="UP000177709">
    <property type="component" value="Chromosome"/>
</dbReference>
<sequence>MQHSEGEDLLNIKGIIPAILTPLTKEEDFHPEVTKQLIDRLIDSGVHGIFALGTNGEFHLFSEEEKLQIAETVVNAVAGRVPVFIGAGENSTEATIRLSNKLADIGVDVLSVITPYFVAPSQEELYEHFRRISENVRIPILLYNIPSRTGVSLAPETVLRLSSLPNVLGIKDSSGDIANIKAYLDVTKDEEFVVLAGTDSLILETLKLGGSGAVAATANVLPEIVVGLYESFQQGELDQSEQFQQQLQPLRATFTLGTLPAPLKKAAELSGLPVGPPKSPVKELSGEALEAVTHMIENYRTQAKAAKEQ</sequence>
<evidence type="ECO:0000313" key="16">
    <source>
        <dbReference type="EMBL" id="AOZ90687.1"/>
    </source>
</evidence>
<evidence type="ECO:0000256" key="5">
    <source>
        <dbReference type="ARBA" id="ARBA00022490"/>
    </source>
</evidence>
<keyword evidence="6 12" id="KW-0028">Amino-acid biosynthesis</keyword>
<comment type="caution">
    <text evidence="12">Lacks conserved residue(s) required for the propagation of feature annotation.</text>
</comment>
<protein>
    <recommendedName>
        <fullName evidence="4 12">4-hydroxy-tetrahydrodipicolinate synthase</fullName>
        <shortName evidence="12">HTPA synthase</shortName>
        <ecNumber evidence="4 12">4.3.3.7</ecNumber>
    </recommendedName>
</protein>
<feature type="active site" description="Proton donor/acceptor" evidence="12 14">
    <location>
        <position position="143"/>
    </location>
</feature>
<dbReference type="InterPro" id="IPR013785">
    <property type="entry name" value="Aldolase_TIM"/>
</dbReference>
<dbReference type="GO" id="GO:0019877">
    <property type="term" value="P:diaminopimelate biosynthetic process"/>
    <property type="evidence" value="ECO:0007669"/>
    <property type="project" value="UniProtKB-UniRule"/>
</dbReference>
<comment type="similarity">
    <text evidence="3 12 13">Belongs to the DapA family.</text>
</comment>
<comment type="pathway">
    <text evidence="2 12">Amino-acid biosynthesis; L-lysine biosynthesis via DAP pathway; (S)-tetrahydrodipicolinate from L-aspartate: step 3/4.</text>
</comment>
<evidence type="ECO:0000256" key="11">
    <source>
        <dbReference type="ARBA" id="ARBA00047836"/>
    </source>
</evidence>
<organism evidence="16 17">
    <name type="scientific">Bacillus xiamenensis</name>
    <dbReference type="NCBI Taxonomy" id="1178537"/>
    <lineage>
        <taxon>Bacteria</taxon>
        <taxon>Bacillati</taxon>
        <taxon>Bacillota</taxon>
        <taxon>Bacilli</taxon>
        <taxon>Bacillales</taxon>
        <taxon>Bacillaceae</taxon>
        <taxon>Bacillus</taxon>
    </lineage>
</organism>
<evidence type="ECO:0000256" key="8">
    <source>
        <dbReference type="ARBA" id="ARBA00023154"/>
    </source>
</evidence>
<evidence type="ECO:0000256" key="2">
    <source>
        <dbReference type="ARBA" id="ARBA00005120"/>
    </source>
</evidence>
<dbReference type="NCBIfam" id="TIGR00674">
    <property type="entry name" value="dapA"/>
    <property type="match status" value="1"/>
</dbReference>
<dbReference type="SMART" id="SM01130">
    <property type="entry name" value="DHDPS"/>
    <property type="match status" value="1"/>
</dbReference>
<comment type="subunit">
    <text evidence="12">Homotetramer; dimer of dimers.</text>
</comment>
<dbReference type="PRINTS" id="PR00146">
    <property type="entry name" value="DHPICSNTHASE"/>
</dbReference>
<reference evidence="16 17" key="1">
    <citation type="submission" date="2016-10" db="EMBL/GenBank/DDBJ databases">
        <title>Whole genome sequence of hyper active fibrinolysis bacterium Bacillus pumilus strain VV3 isolated from fermented rice.</title>
        <authorList>
            <person name="Mariadas V.A."/>
            <person name="Vijayaraghavan P."/>
            <person name="Dhandapani V."/>
        </authorList>
    </citation>
    <scope>NUCLEOTIDE SEQUENCE [LARGE SCALE GENOMIC DNA]</scope>
    <source>
        <strain evidence="16 17">VV3</strain>
    </source>
</reference>
<evidence type="ECO:0000256" key="14">
    <source>
        <dbReference type="PIRSR" id="PIRSR001365-1"/>
    </source>
</evidence>
<dbReference type="InterPro" id="IPR005263">
    <property type="entry name" value="DapA"/>
</dbReference>
<dbReference type="InterPro" id="IPR020625">
    <property type="entry name" value="Schiff_base-form_aldolases_AS"/>
</dbReference>
<dbReference type="GO" id="GO:0009089">
    <property type="term" value="P:lysine biosynthetic process via diaminopimelate"/>
    <property type="evidence" value="ECO:0007669"/>
    <property type="project" value="UniProtKB-UniRule"/>
</dbReference>
<dbReference type="Gene3D" id="3.20.20.70">
    <property type="entry name" value="Aldolase class I"/>
    <property type="match status" value="1"/>
</dbReference>
<keyword evidence="7 12" id="KW-0220">Diaminopimelate biosynthesis</keyword>
<dbReference type="GO" id="GO:0005737">
    <property type="term" value="C:cytoplasm"/>
    <property type="evidence" value="ECO:0007669"/>
    <property type="project" value="UniProtKB-SubCell"/>
</dbReference>
<comment type="catalytic activity">
    <reaction evidence="11 12">
        <text>L-aspartate 4-semialdehyde + pyruvate = (2S,4S)-4-hydroxy-2,3,4,5-tetrahydrodipicolinate + H2O + H(+)</text>
        <dbReference type="Rhea" id="RHEA:34171"/>
        <dbReference type="ChEBI" id="CHEBI:15361"/>
        <dbReference type="ChEBI" id="CHEBI:15377"/>
        <dbReference type="ChEBI" id="CHEBI:15378"/>
        <dbReference type="ChEBI" id="CHEBI:67139"/>
        <dbReference type="ChEBI" id="CHEBI:537519"/>
        <dbReference type="EC" id="4.3.3.7"/>
    </reaction>
</comment>
<dbReference type="HAMAP" id="MF_00418">
    <property type="entry name" value="DapA"/>
    <property type="match status" value="1"/>
</dbReference>
<comment type="caution">
    <text evidence="12">Was originally thought to be a dihydrodipicolinate synthase (DHDPS), catalyzing the condensation of (S)-aspartate-beta-semialdehyde [(S)-ASA] and pyruvate to dihydrodipicolinate (DHDP). However, it was shown in E.coli that the product of the enzymatic reaction is not dihydrodipicolinate but in fact (4S)-4-hydroxy-2,3,4,5-tetrahydro-(2S)-dipicolinic acid (HTPA), and that the consecutive dehydration reaction leading to DHDP is not spontaneous but catalyzed by DapB.</text>
</comment>
<feature type="active site" description="Schiff-base intermediate with substrate" evidence="12 14">
    <location>
        <position position="171"/>
    </location>
</feature>
<gene>
    <name evidence="12" type="primary">dapA</name>
    <name evidence="16" type="ORF">BK049_12145</name>
</gene>
<evidence type="ECO:0000256" key="10">
    <source>
        <dbReference type="ARBA" id="ARBA00023270"/>
    </source>
</evidence>
<dbReference type="KEGG" id="bxi:BK049_12145"/>
<proteinExistence type="inferred from homology"/>
<comment type="subcellular location">
    <subcellularLocation>
        <location evidence="12">Cytoplasm</location>
    </subcellularLocation>
</comment>
<evidence type="ECO:0000256" key="1">
    <source>
        <dbReference type="ARBA" id="ARBA00003294"/>
    </source>
</evidence>
<dbReference type="InterPro" id="IPR002220">
    <property type="entry name" value="DapA-like"/>
</dbReference>
<dbReference type="PROSITE" id="PS00666">
    <property type="entry name" value="DHDPS_2"/>
    <property type="match status" value="1"/>
</dbReference>
<evidence type="ECO:0000256" key="9">
    <source>
        <dbReference type="ARBA" id="ARBA00023239"/>
    </source>
</evidence>
<evidence type="ECO:0000256" key="3">
    <source>
        <dbReference type="ARBA" id="ARBA00007592"/>
    </source>
</evidence>
<dbReference type="CDD" id="cd00408">
    <property type="entry name" value="DHDPS-like"/>
    <property type="match status" value="1"/>
</dbReference>
<name>A0AAC9IJN3_9BACI</name>
<evidence type="ECO:0000256" key="13">
    <source>
        <dbReference type="PIRNR" id="PIRNR001365"/>
    </source>
</evidence>
<dbReference type="SUPFAM" id="SSF51569">
    <property type="entry name" value="Aldolase"/>
    <property type="match status" value="1"/>
</dbReference>
<feature type="site" description="Part of a proton relay during catalysis" evidence="12">
    <location>
        <position position="54"/>
    </location>
</feature>
<dbReference type="PANTHER" id="PTHR12128:SF66">
    <property type="entry name" value="4-HYDROXY-2-OXOGLUTARATE ALDOLASE, MITOCHONDRIAL"/>
    <property type="match status" value="1"/>
</dbReference>
<comment type="function">
    <text evidence="1 12">Catalyzes the condensation of (S)-aspartate-beta-semialdehyde [(S)-ASA] and pyruvate to 4-hydroxy-tetrahydrodipicolinate (HTPA).</text>
</comment>
<evidence type="ECO:0000256" key="4">
    <source>
        <dbReference type="ARBA" id="ARBA00012086"/>
    </source>
</evidence>
<keyword evidence="10 12" id="KW-0704">Schiff base</keyword>
<dbReference type="EC" id="4.3.3.7" evidence="4 12"/>
<dbReference type="Pfam" id="PF00701">
    <property type="entry name" value="DHDPS"/>
    <property type="match status" value="1"/>
</dbReference>
<evidence type="ECO:0000256" key="12">
    <source>
        <dbReference type="HAMAP-Rule" id="MF_00418"/>
    </source>
</evidence>
<keyword evidence="5 12" id="KW-0963">Cytoplasm</keyword>
<keyword evidence="8 12" id="KW-0457">Lysine biosynthesis</keyword>
<evidence type="ECO:0000256" key="15">
    <source>
        <dbReference type="PIRSR" id="PIRSR001365-2"/>
    </source>
</evidence>
<keyword evidence="9 12" id="KW-0456">Lyase</keyword>
<dbReference type="EMBL" id="CP017786">
    <property type="protein sequence ID" value="AOZ90687.1"/>
    <property type="molecule type" value="Genomic_DNA"/>
</dbReference>
<evidence type="ECO:0000256" key="6">
    <source>
        <dbReference type="ARBA" id="ARBA00022605"/>
    </source>
</evidence>
<accession>A0AAC9IJN3</accession>
<evidence type="ECO:0000313" key="17">
    <source>
        <dbReference type="Proteomes" id="UP000177709"/>
    </source>
</evidence>
<dbReference type="AlphaFoldDB" id="A0AAC9IJN3"/>
<feature type="binding site" evidence="12 15">
    <location>
        <position position="214"/>
    </location>
    <ligand>
        <name>pyruvate</name>
        <dbReference type="ChEBI" id="CHEBI:15361"/>
    </ligand>
</feature>
<dbReference type="PANTHER" id="PTHR12128">
    <property type="entry name" value="DIHYDRODIPICOLINATE SYNTHASE"/>
    <property type="match status" value="1"/>
</dbReference>